<organism evidence="1">
    <name type="scientific">bioreactor metagenome</name>
    <dbReference type="NCBI Taxonomy" id="1076179"/>
    <lineage>
        <taxon>unclassified sequences</taxon>
        <taxon>metagenomes</taxon>
        <taxon>ecological metagenomes</taxon>
    </lineage>
</organism>
<dbReference type="EMBL" id="VSSQ01030730">
    <property type="protein sequence ID" value="MPM81369.1"/>
    <property type="molecule type" value="Genomic_DNA"/>
</dbReference>
<dbReference type="AlphaFoldDB" id="A0A645CWT4"/>
<name>A0A645CWT4_9ZZZZ</name>
<comment type="caution">
    <text evidence="1">The sequence shown here is derived from an EMBL/GenBank/DDBJ whole genome shotgun (WGS) entry which is preliminary data.</text>
</comment>
<sequence>MGFIRADGCGKAVSFDAYSFSAGFSTQIMLADSANQELKKSVYAALLSIQKRYPQYIERIYKDDDVDKEEHLKGDFSFVVEGTFGTLFQNSLTGSLLIPFGSSEYKFYRAMHGHHPSKGDKPPFIAFGPDILPSERLASCDMMSICPTLALLLGVDMPGAVGKPLPILKQNTRQKVQFALPLSLT</sequence>
<dbReference type="Gene3D" id="3.40.720.10">
    <property type="entry name" value="Alkaline Phosphatase, subunit A"/>
    <property type="match status" value="1"/>
</dbReference>
<accession>A0A645CWT4</accession>
<gene>
    <name evidence="1" type="ORF">SDC9_128422</name>
</gene>
<proteinExistence type="predicted"/>
<evidence type="ECO:0000313" key="1">
    <source>
        <dbReference type="EMBL" id="MPM81369.1"/>
    </source>
</evidence>
<reference evidence="1" key="1">
    <citation type="submission" date="2019-08" db="EMBL/GenBank/DDBJ databases">
        <authorList>
            <person name="Kucharzyk K."/>
            <person name="Murdoch R.W."/>
            <person name="Higgins S."/>
            <person name="Loffler F."/>
        </authorList>
    </citation>
    <scope>NUCLEOTIDE SEQUENCE</scope>
</reference>
<protein>
    <submittedName>
        <fullName evidence="1">Uncharacterized protein</fullName>
    </submittedName>
</protein>
<dbReference type="SUPFAM" id="SSF53649">
    <property type="entry name" value="Alkaline phosphatase-like"/>
    <property type="match status" value="1"/>
</dbReference>
<dbReference type="InterPro" id="IPR017850">
    <property type="entry name" value="Alkaline_phosphatase_core_sf"/>
</dbReference>